<dbReference type="GO" id="GO:0015937">
    <property type="term" value="P:coenzyme A biosynthetic process"/>
    <property type="evidence" value="ECO:0007669"/>
    <property type="project" value="InterPro"/>
</dbReference>
<protein>
    <recommendedName>
        <fullName evidence="4">Dephospho-CoA kinase</fullName>
    </recommendedName>
</protein>
<accession>A0A381S0S7</accession>
<keyword evidence="1" id="KW-0547">Nucleotide-binding</keyword>
<evidence type="ECO:0000256" key="1">
    <source>
        <dbReference type="ARBA" id="ARBA00022741"/>
    </source>
</evidence>
<dbReference type="Gene3D" id="3.40.50.300">
    <property type="entry name" value="P-loop containing nucleotide triphosphate hydrolases"/>
    <property type="match status" value="1"/>
</dbReference>
<dbReference type="HAMAP" id="MF_00376">
    <property type="entry name" value="Dephospho_CoA_kinase"/>
    <property type="match status" value="1"/>
</dbReference>
<dbReference type="CDD" id="cd02022">
    <property type="entry name" value="DPCK"/>
    <property type="match status" value="1"/>
</dbReference>
<keyword evidence="2" id="KW-0067">ATP-binding</keyword>
<dbReference type="PANTHER" id="PTHR10695">
    <property type="entry name" value="DEPHOSPHO-COA KINASE-RELATED"/>
    <property type="match status" value="1"/>
</dbReference>
<evidence type="ECO:0000256" key="2">
    <source>
        <dbReference type="ARBA" id="ARBA00022840"/>
    </source>
</evidence>
<dbReference type="PROSITE" id="PS51219">
    <property type="entry name" value="DPCK"/>
    <property type="match status" value="1"/>
</dbReference>
<organism evidence="3">
    <name type="scientific">marine metagenome</name>
    <dbReference type="NCBI Taxonomy" id="408172"/>
    <lineage>
        <taxon>unclassified sequences</taxon>
        <taxon>metagenomes</taxon>
        <taxon>ecological metagenomes</taxon>
    </lineage>
</organism>
<dbReference type="EMBL" id="UINC01002535">
    <property type="protein sequence ID" value="SUZ97715.1"/>
    <property type="molecule type" value="Genomic_DNA"/>
</dbReference>
<name>A0A381S0S7_9ZZZZ</name>
<dbReference type="AlphaFoldDB" id="A0A381S0S7"/>
<evidence type="ECO:0008006" key="4">
    <source>
        <dbReference type="Google" id="ProtNLM"/>
    </source>
</evidence>
<dbReference type="GO" id="GO:0005524">
    <property type="term" value="F:ATP binding"/>
    <property type="evidence" value="ECO:0007669"/>
    <property type="project" value="UniProtKB-KW"/>
</dbReference>
<proteinExistence type="inferred from homology"/>
<gene>
    <name evidence="3" type="ORF">METZ01_LOCUS50569</name>
</gene>
<evidence type="ECO:0000313" key="3">
    <source>
        <dbReference type="EMBL" id="SUZ97715.1"/>
    </source>
</evidence>
<dbReference type="InterPro" id="IPR027417">
    <property type="entry name" value="P-loop_NTPase"/>
</dbReference>
<reference evidence="3" key="1">
    <citation type="submission" date="2018-05" db="EMBL/GenBank/DDBJ databases">
        <authorList>
            <person name="Lanie J.A."/>
            <person name="Ng W.-L."/>
            <person name="Kazmierczak K.M."/>
            <person name="Andrzejewski T.M."/>
            <person name="Davidsen T.M."/>
            <person name="Wayne K.J."/>
            <person name="Tettelin H."/>
            <person name="Glass J.I."/>
            <person name="Rusch D."/>
            <person name="Podicherti R."/>
            <person name="Tsui H.-C.T."/>
            <person name="Winkler M.E."/>
        </authorList>
    </citation>
    <scope>NUCLEOTIDE SEQUENCE</scope>
</reference>
<dbReference type="PANTHER" id="PTHR10695:SF46">
    <property type="entry name" value="BIFUNCTIONAL COENZYME A SYNTHASE-RELATED"/>
    <property type="match status" value="1"/>
</dbReference>
<sequence>MLKVGLTGGIGTGKSTASLMFKDLGAFIFDADKEAKRLLDTSESIQNELIKEFGTDILNGENKIDRAKLARVSFQDEDHQFILNSIIHPHIFQIIDKSFDRVSSQKKHPVFIVDGALIFESGLNTHLDYTVVITANMKHRMSRVLKNSNLTREDVLRRIELQWSDEEKVNLADFTLQNNGTEKELKAQIQKVYAKLV</sequence>
<dbReference type="SUPFAM" id="SSF52540">
    <property type="entry name" value="P-loop containing nucleoside triphosphate hydrolases"/>
    <property type="match status" value="1"/>
</dbReference>
<dbReference type="InterPro" id="IPR001977">
    <property type="entry name" value="Depp_CoAkinase"/>
</dbReference>
<dbReference type="Pfam" id="PF01121">
    <property type="entry name" value="CoaE"/>
    <property type="match status" value="1"/>
</dbReference>
<dbReference type="NCBIfam" id="TIGR00152">
    <property type="entry name" value="dephospho-CoA kinase"/>
    <property type="match status" value="1"/>
</dbReference>
<dbReference type="GO" id="GO:0004140">
    <property type="term" value="F:dephospho-CoA kinase activity"/>
    <property type="evidence" value="ECO:0007669"/>
    <property type="project" value="InterPro"/>
</dbReference>